<accession>A0A9Q0GSM1</accession>
<reference evidence="8" key="1">
    <citation type="journal article" date="2023" name="Plant J.">
        <title>The genome of the king protea, Protea cynaroides.</title>
        <authorList>
            <person name="Chang J."/>
            <person name="Duong T.A."/>
            <person name="Schoeman C."/>
            <person name="Ma X."/>
            <person name="Roodt D."/>
            <person name="Barker N."/>
            <person name="Li Z."/>
            <person name="Van de Peer Y."/>
            <person name="Mizrachi E."/>
        </authorList>
    </citation>
    <scope>NUCLEOTIDE SEQUENCE</scope>
    <source>
        <tissue evidence="8">Young leaves</tissue>
    </source>
</reference>
<dbReference type="Proteomes" id="UP001141806">
    <property type="component" value="Unassembled WGS sequence"/>
</dbReference>
<dbReference type="OrthoDB" id="60033at2759"/>
<keyword evidence="9" id="KW-1185">Reference proteome</keyword>
<dbReference type="InterPro" id="IPR011006">
    <property type="entry name" value="CheY-like_superfamily"/>
</dbReference>
<dbReference type="InterPro" id="IPR005467">
    <property type="entry name" value="His_kinase_dom"/>
</dbReference>
<dbReference type="Gene3D" id="3.30.565.10">
    <property type="entry name" value="Histidine kinase-like ATPase, C-terminal domain"/>
    <property type="match status" value="1"/>
</dbReference>
<dbReference type="SUPFAM" id="SSF55874">
    <property type="entry name" value="ATPase domain of HSP90 chaperone/DNA topoisomerase II/histidine kinase"/>
    <property type="match status" value="1"/>
</dbReference>
<feature type="domain" description="Response regulatory" evidence="7">
    <location>
        <begin position="840"/>
        <end position="973"/>
    </location>
</feature>
<dbReference type="EC" id="2.7.13.3" evidence="2"/>
<gene>
    <name evidence="8" type="ORF">NE237_029617</name>
</gene>
<dbReference type="PROSITE" id="PS50110">
    <property type="entry name" value="RESPONSE_REGULATORY"/>
    <property type="match status" value="1"/>
</dbReference>
<dbReference type="PANTHER" id="PTHR43719">
    <property type="entry name" value="TWO-COMPONENT HISTIDINE KINASE"/>
    <property type="match status" value="1"/>
</dbReference>
<dbReference type="SUPFAM" id="SSF47384">
    <property type="entry name" value="Homodimeric domain of signal transducing histidine kinase"/>
    <property type="match status" value="1"/>
</dbReference>
<feature type="modified residue" description="4-aspartylphosphate" evidence="4">
    <location>
        <position position="904"/>
    </location>
</feature>
<keyword evidence="5" id="KW-1133">Transmembrane helix</keyword>
<dbReference type="EMBL" id="JAMYWD010000012">
    <property type="protein sequence ID" value="KAJ4952785.1"/>
    <property type="molecule type" value="Genomic_DNA"/>
</dbReference>
<evidence type="ECO:0000313" key="9">
    <source>
        <dbReference type="Proteomes" id="UP001141806"/>
    </source>
</evidence>
<evidence type="ECO:0000256" key="2">
    <source>
        <dbReference type="ARBA" id="ARBA00012438"/>
    </source>
</evidence>
<dbReference type="CDD" id="cd17546">
    <property type="entry name" value="REC_hyHK_CKI1_RcsC-like"/>
    <property type="match status" value="1"/>
</dbReference>
<dbReference type="CDD" id="cd00082">
    <property type="entry name" value="HisKA"/>
    <property type="match status" value="1"/>
</dbReference>
<dbReference type="InterPro" id="IPR050956">
    <property type="entry name" value="2C_system_His_kinase"/>
</dbReference>
<dbReference type="SMART" id="SM00388">
    <property type="entry name" value="HisKA"/>
    <property type="match status" value="1"/>
</dbReference>
<dbReference type="Pfam" id="PF00072">
    <property type="entry name" value="Response_reg"/>
    <property type="match status" value="1"/>
</dbReference>
<evidence type="ECO:0000313" key="8">
    <source>
        <dbReference type="EMBL" id="KAJ4952785.1"/>
    </source>
</evidence>
<keyword evidence="5" id="KW-0472">Membrane</keyword>
<dbReference type="Pfam" id="PF02518">
    <property type="entry name" value="HATPase_c"/>
    <property type="match status" value="1"/>
</dbReference>
<dbReference type="InterPro" id="IPR001789">
    <property type="entry name" value="Sig_transdc_resp-reg_receiver"/>
</dbReference>
<dbReference type="Gene3D" id="3.40.50.2300">
    <property type="match status" value="1"/>
</dbReference>
<organism evidence="8 9">
    <name type="scientific">Protea cynaroides</name>
    <dbReference type="NCBI Taxonomy" id="273540"/>
    <lineage>
        <taxon>Eukaryota</taxon>
        <taxon>Viridiplantae</taxon>
        <taxon>Streptophyta</taxon>
        <taxon>Embryophyta</taxon>
        <taxon>Tracheophyta</taxon>
        <taxon>Spermatophyta</taxon>
        <taxon>Magnoliopsida</taxon>
        <taxon>Proteales</taxon>
        <taxon>Proteaceae</taxon>
        <taxon>Protea</taxon>
    </lineage>
</organism>
<dbReference type="SMART" id="SM00448">
    <property type="entry name" value="REC"/>
    <property type="match status" value="1"/>
</dbReference>
<comment type="catalytic activity">
    <reaction evidence="1">
        <text>ATP + protein L-histidine = ADP + protein N-phospho-L-histidine.</text>
        <dbReference type="EC" id="2.7.13.3"/>
    </reaction>
</comment>
<comment type="caution">
    <text evidence="8">The sequence shown here is derived from an EMBL/GenBank/DDBJ whole genome shotgun (WGS) entry which is preliminary data.</text>
</comment>
<name>A0A9Q0GSM1_9MAGN</name>
<keyword evidence="3 4" id="KW-0597">Phosphoprotein</keyword>
<sequence>MNPMARSLHPLNSSALKLARILTASLHGTSLSFSTVETKVAPSLFLVFSTIPNLSQISYIGRDGLVFSYLHDGTQTLSVYSNTSKSSSWYNQPVNSDTGEVFGEANCMNAIVNVNTSWIQEALSSANGYHSLGEKWNKDGSPLLFHTAAMDGIGVVSLGFSVVDIMNSFSSIYFHGGELYLATEGGDVLAHSGPSRNKMGFNSGTMTVQLMEENGDSTSQVDNISCKSINFLSQDPNAYMFYCSRLEIAGVQLVYMHDIPRRRIIGHVHGGRKLAFFLLFLMILSVVLSLCFILFLIIRAARREMILCSKLIKQMEATQQAERKSMNKSLAFASASHDIRAALATIIGLIDFCYEEVHPRSKLKMNLVQISRCVEDLLGILNSILDASKIEAGNMQLEEDEFNLVELLEDVVDLYYNDGIRKGIDVALDPCDGSIFMFSIVKGDRGKLKQVLSNLLSNAVKFTTEGHVSLRVWVKKASLSNSVLASNHSSIWRSLLQLVYKNRQALNDYNALHPIQHNSNTMEFLFEVNDTGKGIPKEKRSYVFENFVQVKETALGKGGYGLGLGIVQSLVRLMGGEIRIMDKEQGERGTCFRFNIFLATSVTTKEGEENTLQSSNNSNDLKQTSKPESSHVVLLIESDERRRISQKIIESLGLTISIVNKWEHLFPTLEMIKQRLNLNHHSSSGKSEFESSVDYRSKVSIKDGNDFIPKKLSFRNTSFILLVIDADAGPFLEMHSTIANFNEELSNIHCKVVWLDKPNTRISHEKGLQEDKLVHHEYVLSKPLHGSRLYQVLKILTEFGGNVQGDLLKPIGELVSQIQFDPGPSRVVQKGNEKPLSGKKVLVVEDLEVLRKVAIAILSRLGATVEYCVNGEEALEQVSKALTETDPSTKAADKTSPYDFIFMDCEMPIMDGYEATRLIRLEERRYGTHIPIVALTAHTTAEEASKIVQAGMDFHLTKPLKVDQLLHLFQNKIL</sequence>
<dbReference type="PRINTS" id="PR00344">
    <property type="entry name" value="BCTRLSENSOR"/>
</dbReference>
<dbReference type="InterPro" id="IPR036890">
    <property type="entry name" value="HATPase_C_sf"/>
</dbReference>
<dbReference type="SMART" id="SM00387">
    <property type="entry name" value="HATPase_c"/>
    <property type="match status" value="1"/>
</dbReference>
<feature type="domain" description="Histidine kinase" evidence="6">
    <location>
        <begin position="334"/>
        <end position="600"/>
    </location>
</feature>
<dbReference type="InterPro" id="IPR004358">
    <property type="entry name" value="Sig_transdc_His_kin-like_C"/>
</dbReference>
<evidence type="ECO:0000259" key="7">
    <source>
        <dbReference type="PROSITE" id="PS50110"/>
    </source>
</evidence>
<protein>
    <recommendedName>
        <fullName evidence="2">histidine kinase</fullName>
        <ecNumber evidence="2">2.7.13.3</ecNumber>
    </recommendedName>
</protein>
<evidence type="ECO:0000259" key="6">
    <source>
        <dbReference type="PROSITE" id="PS50109"/>
    </source>
</evidence>
<dbReference type="InterPro" id="IPR003661">
    <property type="entry name" value="HisK_dim/P_dom"/>
</dbReference>
<evidence type="ECO:0000256" key="3">
    <source>
        <dbReference type="ARBA" id="ARBA00022553"/>
    </source>
</evidence>
<dbReference type="InterPro" id="IPR036097">
    <property type="entry name" value="HisK_dim/P_sf"/>
</dbReference>
<feature type="transmembrane region" description="Helical" evidence="5">
    <location>
        <begin position="276"/>
        <end position="298"/>
    </location>
</feature>
<evidence type="ECO:0000256" key="5">
    <source>
        <dbReference type="SAM" id="Phobius"/>
    </source>
</evidence>
<evidence type="ECO:0000256" key="4">
    <source>
        <dbReference type="PROSITE-ProRule" id="PRU00169"/>
    </source>
</evidence>
<dbReference type="Gene3D" id="1.10.287.130">
    <property type="match status" value="1"/>
</dbReference>
<dbReference type="PROSITE" id="PS50109">
    <property type="entry name" value="HIS_KIN"/>
    <property type="match status" value="1"/>
</dbReference>
<dbReference type="PANTHER" id="PTHR43719:SF75">
    <property type="entry name" value="HISTIDINE KINASE CKI1"/>
    <property type="match status" value="1"/>
</dbReference>
<dbReference type="InterPro" id="IPR003594">
    <property type="entry name" value="HATPase_dom"/>
</dbReference>
<dbReference type="Pfam" id="PF00512">
    <property type="entry name" value="HisKA"/>
    <property type="match status" value="1"/>
</dbReference>
<dbReference type="AlphaFoldDB" id="A0A9Q0GSM1"/>
<dbReference type="SUPFAM" id="SSF52172">
    <property type="entry name" value="CheY-like"/>
    <property type="match status" value="1"/>
</dbReference>
<keyword evidence="5" id="KW-0812">Transmembrane</keyword>
<proteinExistence type="predicted"/>
<dbReference type="GO" id="GO:0000155">
    <property type="term" value="F:phosphorelay sensor kinase activity"/>
    <property type="evidence" value="ECO:0007669"/>
    <property type="project" value="InterPro"/>
</dbReference>
<evidence type="ECO:0000256" key="1">
    <source>
        <dbReference type="ARBA" id="ARBA00000085"/>
    </source>
</evidence>